<gene>
    <name evidence="1" type="ORF">GCM10022421_27110</name>
</gene>
<reference evidence="2" key="1">
    <citation type="journal article" date="2019" name="Int. J. Syst. Evol. Microbiol.">
        <title>The Global Catalogue of Microorganisms (GCM) 10K type strain sequencing project: providing services to taxonomists for standard genome sequencing and annotation.</title>
        <authorList>
            <consortium name="The Broad Institute Genomics Platform"/>
            <consortium name="The Broad Institute Genome Sequencing Center for Infectious Disease"/>
            <person name="Wu L."/>
            <person name="Ma J."/>
        </authorList>
    </citation>
    <scope>NUCLEOTIDE SEQUENCE [LARGE SCALE GENOMIC DNA]</scope>
    <source>
        <strain evidence="2">JCM 17329</strain>
    </source>
</reference>
<dbReference type="EMBL" id="BAABDS010000039">
    <property type="protein sequence ID" value="GAA3717671.1"/>
    <property type="molecule type" value="Genomic_DNA"/>
</dbReference>
<dbReference type="Proteomes" id="UP001501479">
    <property type="component" value="Unassembled WGS sequence"/>
</dbReference>
<accession>A0ABP7EGH9</accession>
<sequence length="64" mass="7372">MLPCVKKCRLYFPVRRLTMHRFVSKKEAKRMQSLHCAHAGGFSLAARPLLCVATGEYNEKGWFT</sequence>
<evidence type="ECO:0000313" key="1">
    <source>
        <dbReference type="EMBL" id="GAA3717671.1"/>
    </source>
</evidence>
<organism evidence="1 2">
    <name type="scientific">Oceanisphaera sediminis</name>
    <dbReference type="NCBI Taxonomy" id="981381"/>
    <lineage>
        <taxon>Bacteria</taxon>
        <taxon>Pseudomonadati</taxon>
        <taxon>Pseudomonadota</taxon>
        <taxon>Gammaproteobacteria</taxon>
        <taxon>Aeromonadales</taxon>
        <taxon>Aeromonadaceae</taxon>
        <taxon>Oceanisphaera</taxon>
    </lineage>
</organism>
<proteinExistence type="predicted"/>
<protein>
    <submittedName>
        <fullName evidence="1">Uncharacterized protein</fullName>
    </submittedName>
</protein>
<evidence type="ECO:0000313" key="2">
    <source>
        <dbReference type="Proteomes" id="UP001501479"/>
    </source>
</evidence>
<name>A0ABP7EGH9_9GAMM</name>
<keyword evidence="2" id="KW-1185">Reference proteome</keyword>
<comment type="caution">
    <text evidence="1">The sequence shown here is derived from an EMBL/GenBank/DDBJ whole genome shotgun (WGS) entry which is preliminary data.</text>
</comment>